<dbReference type="PROSITE" id="PS50828">
    <property type="entry name" value="SMR"/>
    <property type="match status" value="1"/>
</dbReference>
<dbReference type="InterPro" id="IPR036063">
    <property type="entry name" value="Smr_dom_sf"/>
</dbReference>
<sequence length="859" mass="96753">MSGEKDIFLKGQVAHDFDFYRIREKVASLAVSEEGKFFLLSRESSSDIDKVSKLKSLGREWNNYLNSRFPSALKSWPPVKEIFSVLKVDGASLSHEQIFSLGLFCTYTDETCGCIKSASLELEIPELFKIAQSMPSLENARNKIFSVIDISTGEIKDLPAIREIRKKIASLHREIESALKKYTSDSTLNSVLQNNVPALKADRELLAVRSDHRNYIKGIVHEVSSSGQTLYIEPEEIVRANNQLVQEEFNLQAELKKIFKELSDSLREYCSDFLLCHDSMLLLDSTCAAAKYQSEVHGVFAENYDTEKESPLILNARHPLLAEKAVPVTINFMFGKKVMIITGPNTGGKTVTLKTVALFSLMNQAGFPIPADEGTRLPFFNSIFADIGDEQSIDESLSTFSSRMKNIALALENADEKSLVLLDELGTGTDPLEGGAIAMAVLDSLLEKNSFVLVTTHHGVLKNYGYTNSKCVNASVEFNSESLRPTYKLLVGVSGESHAIDIALNSGLPQNVVEQAKSYISNQQADVSSLIKGLTEKHIELEELIKKQNEKQNELSLKELKIHSREIKMLQKEIELNQIEHSQSSAFLQEMRSNLENLVRVLREGEITREKTLSVRKFISDTTKEIDEQEENIEEKKLLLEKEISNLQNEENKILQNGMRLSSLKEKKSFSSKNKKLKSRLSNSEALKNASVLKIENSNEKKFEKEELLKEGAEVLAGNEKRKGVLVRKVKNEIWQVQFGSMKMNFPQNQIIPLENRIVDRSVSVVIERDSKTENNNETPKFELRLLGMRSGEAIKSLEHQLDLCMINNFKKFSVIHGKGNGILQQAVSDYLNHCPSVKEFYFARPEEGGTGKTYVELF</sequence>
<reference evidence="11" key="2">
    <citation type="submission" date="2011-04" db="EMBL/GenBank/DDBJ databases">
        <title>The complete genome of chromosome of Treponema succinifaciens DSM 2489.</title>
        <authorList>
            <person name="Lucas S."/>
            <person name="Copeland A."/>
            <person name="Lapidus A."/>
            <person name="Bruce D."/>
            <person name="Goodwin L."/>
            <person name="Pitluck S."/>
            <person name="Peters L."/>
            <person name="Kyrpides N."/>
            <person name="Mavromatis K."/>
            <person name="Ivanova N."/>
            <person name="Ovchinnikova G."/>
            <person name="Teshima H."/>
            <person name="Detter J.C."/>
            <person name="Tapia R."/>
            <person name="Han C."/>
            <person name="Land M."/>
            <person name="Hauser L."/>
            <person name="Markowitz V."/>
            <person name="Cheng J.-F."/>
            <person name="Hugenholtz P."/>
            <person name="Woyke T."/>
            <person name="Wu D."/>
            <person name="Gronow S."/>
            <person name="Wellnitz S."/>
            <person name="Brambilla E."/>
            <person name="Klenk H.-P."/>
            <person name="Eisen J.A."/>
        </authorList>
    </citation>
    <scope>NUCLEOTIDE SEQUENCE [LARGE SCALE GENOMIC DNA]</scope>
    <source>
        <strain evidence="11">ATCC 33096 / DSM 2489 / 6091</strain>
    </source>
</reference>
<evidence type="ECO:0000256" key="8">
    <source>
        <dbReference type="SAM" id="Coils"/>
    </source>
</evidence>
<feature type="domain" description="Smr" evidence="9">
    <location>
        <begin position="786"/>
        <end position="859"/>
    </location>
</feature>
<keyword evidence="5 7" id="KW-0694">RNA-binding</keyword>
<dbReference type="SMART" id="SM00463">
    <property type="entry name" value="SMR"/>
    <property type="match status" value="1"/>
</dbReference>
<dbReference type="Proteomes" id="UP000006852">
    <property type="component" value="Chromosome"/>
</dbReference>
<feature type="binding site" evidence="7">
    <location>
        <begin position="343"/>
        <end position="350"/>
    </location>
    <ligand>
        <name>ATP</name>
        <dbReference type="ChEBI" id="CHEBI:30616"/>
    </ligand>
</feature>
<evidence type="ECO:0000256" key="3">
    <source>
        <dbReference type="ARBA" id="ARBA00022801"/>
    </source>
</evidence>
<dbReference type="GO" id="GO:0006298">
    <property type="term" value="P:mismatch repair"/>
    <property type="evidence" value="ECO:0007669"/>
    <property type="project" value="InterPro"/>
</dbReference>
<keyword evidence="6 7" id="KW-0238">DNA-binding</keyword>
<dbReference type="Pfam" id="PF01713">
    <property type="entry name" value="Smr"/>
    <property type="match status" value="1"/>
</dbReference>
<dbReference type="eggNOG" id="COG1193">
    <property type="taxonomic scope" value="Bacteria"/>
</dbReference>
<keyword evidence="11" id="KW-1185">Reference proteome</keyword>
<dbReference type="SUPFAM" id="SSF52540">
    <property type="entry name" value="P-loop containing nucleoside triphosphate hydrolases"/>
    <property type="match status" value="1"/>
</dbReference>
<dbReference type="Gene3D" id="3.30.1370.110">
    <property type="match status" value="1"/>
</dbReference>
<keyword evidence="4 7" id="KW-0067">ATP-binding</keyword>
<dbReference type="GO" id="GO:0043023">
    <property type="term" value="F:ribosomal large subunit binding"/>
    <property type="evidence" value="ECO:0007669"/>
    <property type="project" value="UniProtKB-UniRule"/>
</dbReference>
<dbReference type="NCBIfam" id="TIGR01069">
    <property type="entry name" value="mutS2"/>
    <property type="match status" value="1"/>
</dbReference>
<dbReference type="FunFam" id="3.40.50.300:FF:000830">
    <property type="entry name" value="Endonuclease MutS2"/>
    <property type="match status" value="1"/>
</dbReference>
<keyword evidence="2 7" id="KW-0547">Nucleotide-binding</keyword>
<dbReference type="InterPro" id="IPR027417">
    <property type="entry name" value="P-loop_NTPase"/>
</dbReference>
<dbReference type="InterPro" id="IPR005747">
    <property type="entry name" value="MutS2"/>
</dbReference>
<name>F2NUS0_TRES6</name>
<evidence type="ECO:0000256" key="7">
    <source>
        <dbReference type="HAMAP-Rule" id="MF_00092"/>
    </source>
</evidence>
<dbReference type="AlphaFoldDB" id="F2NUS0"/>
<dbReference type="GO" id="GO:0072344">
    <property type="term" value="P:rescue of stalled ribosome"/>
    <property type="evidence" value="ECO:0007669"/>
    <property type="project" value="UniProtKB-UniRule"/>
</dbReference>
<comment type="subunit">
    <text evidence="7">Homodimer. Binds to stalled ribosomes, contacting rRNA.</text>
</comment>
<dbReference type="InterPro" id="IPR046893">
    <property type="entry name" value="MSSS"/>
</dbReference>
<accession>F2NUS0</accession>
<evidence type="ECO:0000256" key="4">
    <source>
        <dbReference type="ARBA" id="ARBA00022840"/>
    </source>
</evidence>
<dbReference type="STRING" id="869209.Tresu_0981"/>
<dbReference type="GO" id="GO:0140664">
    <property type="term" value="F:ATP-dependent DNA damage sensor activity"/>
    <property type="evidence" value="ECO:0007669"/>
    <property type="project" value="InterPro"/>
</dbReference>
<dbReference type="Pfam" id="PF00488">
    <property type="entry name" value="MutS_V"/>
    <property type="match status" value="1"/>
</dbReference>
<organism evidence="10 11">
    <name type="scientific">Treponema succinifaciens (strain ATCC 33096 / DSM 2489 / 6091)</name>
    <dbReference type="NCBI Taxonomy" id="869209"/>
    <lineage>
        <taxon>Bacteria</taxon>
        <taxon>Pseudomonadati</taxon>
        <taxon>Spirochaetota</taxon>
        <taxon>Spirochaetia</taxon>
        <taxon>Spirochaetales</taxon>
        <taxon>Treponemataceae</taxon>
        <taxon>Treponema</taxon>
    </lineage>
</organism>
<keyword evidence="7" id="KW-0540">Nuclease</keyword>
<feature type="coiled-coil region" evidence="8">
    <location>
        <begin position="531"/>
        <end position="657"/>
    </location>
</feature>
<keyword evidence="7" id="KW-0255">Endonuclease</keyword>
<dbReference type="Gene3D" id="3.40.50.300">
    <property type="entry name" value="P-loop containing nucleotide triphosphate hydrolases"/>
    <property type="match status" value="1"/>
</dbReference>
<dbReference type="KEGG" id="tsu:Tresu_0981"/>
<dbReference type="PANTHER" id="PTHR48466">
    <property type="entry name" value="OS10G0509000 PROTEIN-RELATED"/>
    <property type="match status" value="1"/>
</dbReference>
<dbReference type="GO" id="GO:0004519">
    <property type="term" value="F:endonuclease activity"/>
    <property type="evidence" value="ECO:0007669"/>
    <property type="project" value="UniProtKB-UniRule"/>
</dbReference>
<gene>
    <name evidence="7" type="primary">mutS2</name>
    <name evidence="7" type="synonym">rqcU</name>
    <name evidence="10" type="ordered locus">Tresu_0981</name>
</gene>
<dbReference type="InterPro" id="IPR036187">
    <property type="entry name" value="DNA_mismatch_repair_MutS_sf"/>
</dbReference>
<dbReference type="GeneID" id="302998145"/>
<dbReference type="SUPFAM" id="SSF48334">
    <property type="entry name" value="DNA repair protein MutS, domain III"/>
    <property type="match status" value="1"/>
</dbReference>
<keyword evidence="1 7" id="KW-0699">rRNA-binding</keyword>
<dbReference type="OrthoDB" id="9808166at2"/>
<dbReference type="Pfam" id="PF20297">
    <property type="entry name" value="MSSS"/>
    <property type="match status" value="1"/>
</dbReference>
<evidence type="ECO:0000256" key="5">
    <source>
        <dbReference type="ARBA" id="ARBA00022884"/>
    </source>
</evidence>
<dbReference type="GO" id="GO:0045910">
    <property type="term" value="P:negative regulation of DNA recombination"/>
    <property type="evidence" value="ECO:0007669"/>
    <property type="project" value="InterPro"/>
</dbReference>
<dbReference type="EC" id="3.1.-.-" evidence="7"/>
<dbReference type="InterPro" id="IPR000432">
    <property type="entry name" value="DNA_mismatch_repair_MutS_C"/>
</dbReference>
<proteinExistence type="inferred from homology"/>
<dbReference type="RefSeq" id="WP_013701193.1">
    <property type="nucleotide sequence ID" value="NC_015385.1"/>
</dbReference>
<keyword evidence="3 7" id="KW-0378">Hydrolase</keyword>
<dbReference type="EMBL" id="CP002631">
    <property type="protein sequence ID" value="AEB13901.1"/>
    <property type="molecule type" value="Genomic_DNA"/>
</dbReference>
<dbReference type="GO" id="GO:0019843">
    <property type="term" value="F:rRNA binding"/>
    <property type="evidence" value="ECO:0007669"/>
    <property type="project" value="UniProtKB-UniRule"/>
</dbReference>
<keyword evidence="8" id="KW-0175">Coiled coil</keyword>
<comment type="similarity">
    <text evidence="7">Belongs to the DNA mismatch repair MutS family. MutS2 subfamily.</text>
</comment>
<reference evidence="10 11" key="1">
    <citation type="journal article" date="2011" name="Stand. Genomic Sci.">
        <title>Complete genome sequence of Treponema succinifaciens type strain (6091).</title>
        <authorList>
            <person name="Han C."/>
            <person name="Gronow S."/>
            <person name="Teshima H."/>
            <person name="Lapidus A."/>
            <person name="Nolan M."/>
            <person name="Lucas S."/>
            <person name="Hammon N."/>
            <person name="Deshpande S."/>
            <person name="Cheng J.F."/>
            <person name="Zeytun A."/>
            <person name="Tapia R."/>
            <person name="Goodwin L."/>
            <person name="Pitluck S."/>
            <person name="Liolios K."/>
            <person name="Pagani I."/>
            <person name="Ivanova N."/>
            <person name="Mavromatis K."/>
            <person name="Mikhailova N."/>
            <person name="Huntemann M."/>
            <person name="Pati A."/>
            <person name="Chen A."/>
            <person name="Palaniappan K."/>
            <person name="Land M."/>
            <person name="Hauser L."/>
            <person name="Brambilla E.M."/>
            <person name="Rohde M."/>
            <person name="Goker M."/>
            <person name="Woyke T."/>
            <person name="Bristow J."/>
            <person name="Eisen J.A."/>
            <person name="Markowitz V."/>
            <person name="Hugenholtz P."/>
            <person name="Kyrpides N.C."/>
            <person name="Klenk H.P."/>
            <person name="Detter J.C."/>
        </authorList>
    </citation>
    <scope>NUCLEOTIDE SEQUENCE [LARGE SCALE GENOMIC DNA]</scope>
    <source>
        <strain evidence="11">ATCC 33096 / DSM 2489 / 6091</strain>
    </source>
</reference>
<dbReference type="SUPFAM" id="SSF160443">
    <property type="entry name" value="SMR domain-like"/>
    <property type="match status" value="1"/>
</dbReference>
<evidence type="ECO:0000256" key="2">
    <source>
        <dbReference type="ARBA" id="ARBA00022741"/>
    </source>
</evidence>
<dbReference type="InterPro" id="IPR045076">
    <property type="entry name" value="MutS"/>
</dbReference>
<evidence type="ECO:0000313" key="11">
    <source>
        <dbReference type="Proteomes" id="UP000006852"/>
    </source>
</evidence>
<protein>
    <recommendedName>
        <fullName evidence="7">Endonuclease MutS2</fullName>
        <ecNumber evidence="7">3.1.-.-</ecNumber>
    </recommendedName>
    <alternativeName>
        <fullName evidence="7">Ribosome-associated protein quality control-upstream factor</fullName>
        <shortName evidence="7">RQC-upstream factor</shortName>
        <shortName evidence="7">RqcU</shortName>
        <ecNumber evidence="7">3.6.4.-</ecNumber>
    </alternativeName>
</protein>
<dbReference type="PIRSF" id="PIRSF005814">
    <property type="entry name" value="MutS_YshD"/>
    <property type="match status" value="1"/>
</dbReference>
<dbReference type="GO" id="GO:0005524">
    <property type="term" value="F:ATP binding"/>
    <property type="evidence" value="ECO:0007669"/>
    <property type="project" value="UniProtKB-UniRule"/>
</dbReference>
<evidence type="ECO:0000313" key="10">
    <source>
        <dbReference type="EMBL" id="AEB13901.1"/>
    </source>
</evidence>
<dbReference type="HOGENOM" id="CLU_011252_2_1_12"/>
<comment type="function">
    <text evidence="7">Acts as a ribosome collision sensor, splitting the ribosome into its 2 subunits. Detects stalled/collided 70S ribosomes which it binds and splits by an ATP-hydrolysis driven conformational change. Acts upstream of the ribosome quality control system (RQC), a ribosome-associated complex that mediates the extraction of incompletely synthesized nascent chains from stalled ribosomes and their subsequent degradation. Probably generates substrates for RQC.</text>
</comment>
<comment type="function">
    <text evidence="7">Endonuclease that is involved in the suppression of homologous recombination and thus may have a key role in the control of bacterial genetic diversity.</text>
</comment>
<evidence type="ECO:0000259" key="9">
    <source>
        <dbReference type="PROSITE" id="PS50828"/>
    </source>
</evidence>
<evidence type="ECO:0000256" key="1">
    <source>
        <dbReference type="ARBA" id="ARBA00022730"/>
    </source>
</evidence>
<dbReference type="EC" id="3.6.4.-" evidence="7"/>
<dbReference type="InterPro" id="IPR002625">
    <property type="entry name" value="Smr_dom"/>
</dbReference>
<dbReference type="SMART" id="SM00534">
    <property type="entry name" value="MUTSac"/>
    <property type="match status" value="1"/>
</dbReference>
<dbReference type="PANTHER" id="PTHR48466:SF2">
    <property type="entry name" value="OS10G0509000 PROTEIN"/>
    <property type="match status" value="1"/>
</dbReference>
<dbReference type="HAMAP" id="MF_00092">
    <property type="entry name" value="MutS2"/>
    <property type="match status" value="1"/>
</dbReference>
<dbReference type="GO" id="GO:0030983">
    <property type="term" value="F:mismatched DNA binding"/>
    <property type="evidence" value="ECO:0007669"/>
    <property type="project" value="InterPro"/>
</dbReference>
<evidence type="ECO:0000256" key="6">
    <source>
        <dbReference type="ARBA" id="ARBA00023125"/>
    </source>
</evidence>
<dbReference type="GO" id="GO:0016887">
    <property type="term" value="F:ATP hydrolysis activity"/>
    <property type="evidence" value="ECO:0007669"/>
    <property type="project" value="InterPro"/>
</dbReference>